<protein>
    <submittedName>
        <fullName evidence="2">230_t:CDS:1</fullName>
    </submittedName>
</protein>
<keyword evidence="3" id="KW-1185">Reference proteome</keyword>
<name>A0A9N9ETH5_9GLOM</name>
<accession>A0A9N9ETH5</accession>
<organism evidence="2 3">
    <name type="scientific">Ambispora leptoticha</name>
    <dbReference type="NCBI Taxonomy" id="144679"/>
    <lineage>
        <taxon>Eukaryota</taxon>
        <taxon>Fungi</taxon>
        <taxon>Fungi incertae sedis</taxon>
        <taxon>Mucoromycota</taxon>
        <taxon>Glomeromycotina</taxon>
        <taxon>Glomeromycetes</taxon>
        <taxon>Archaeosporales</taxon>
        <taxon>Ambisporaceae</taxon>
        <taxon>Ambispora</taxon>
    </lineage>
</organism>
<sequence>LSDSKIQTIINYFSKNLNTELPDKQDDSIIDSEEEVSNDQTNSSEAVLAEVNISTAPIPLTHISNSSDNSSKFSPVNSPKAEDDFDKMVMEAFEKKEASHSVSASCNSKYEVGKKKESLPKEEVSIPDNSLDFNLDSSDVDNVNNENDNEFSDNNKEEDNDGFCGFSNNDDEDYYYDLNTSETYIKSDYSICTY</sequence>
<feature type="compositionally biased region" description="Low complexity" evidence="1">
    <location>
        <begin position="128"/>
        <end position="146"/>
    </location>
</feature>
<reference evidence="2" key="1">
    <citation type="submission" date="2021-06" db="EMBL/GenBank/DDBJ databases">
        <authorList>
            <person name="Kallberg Y."/>
            <person name="Tangrot J."/>
            <person name="Rosling A."/>
        </authorList>
    </citation>
    <scope>NUCLEOTIDE SEQUENCE</scope>
    <source>
        <strain evidence="2">FL130A</strain>
    </source>
</reference>
<gene>
    <name evidence="2" type="ORF">ALEPTO_LOCUS11146</name>
</gene>
<comment type="caution">
    <text evidence="2">The sequence shown here is derived from an EMBL/GenBank/DDBJ whole genome shotgun (WGS) entry which is preliminary data.</text>
</comment>
<evidence type="ECO:0000256" key="1">
    <source>
        <dbReference type="SAM" id="MobiDB-lite"/>
    </source>
</evidence>
<feature type="region of interest" description="Disordered" evidence="1">
    <location>
        <begin position="112"/>
        <end position="166"/>
    </location>
</feature>
<dbReference type="OrthoDB" id="2432570at2759"/>
<evidence type="ECO:0000313" key="3">
    <source>
        <dbReference type="Proteomes" id="UP000789508"/>
    </source>
</evidence>
<feature type="compositionally biased region" description="Basic and acidic residues" evidence="1">
    <location>
        <begin position="112"/>
        <end position="124"/>
    </location>
</feature>
<proteinExistence type="predicted"/>
<feature type="non-terminal residue" evidence="2">
    <location>
        <position position="1"/>
    </location>
</feature>
<dbReference type="EMBL" id="CAJVPS010016203">
    <property type="protein sequence ID" value="CAG8689157.1"/>
    <property type="molecule type" value="Genomic_DNA"/>
</dbReference>
<evidence type="ECO:0000313" key="2">
    <source>
        <dbReference type="EMBL" id="CAG8689157.1"/>
    </source>
</evidence>
<dbReference type="Proteomes" id="UP000789508">
    <property type="component" value="Unassembled WGS sequence"/>
</dbReference>
<feature type="compositionally biased region" description="Acidic residues" evidence="1">
    <location>
        <begin position="147"/>
        <end position="161"/>
    </location>
</feature>
<dbReference type="AlphaFoldDB" id="A0A9N9ETH5"/>